<organism evidence="4 5">
    <name type="scientific">Vibrio qinghaiensis</name>
    <dbReference type="NCBI Taxonomy" id="2025808"/>
    <lineage>
        <taxon>Bacteria</taxon>
        <taxon>Pseudomonadati</taxon>
        <taxon>Pseudomonadota</taxon>
        <taxon>Gammaproteobacteria</taxon>
        <taxon>Vibrionales</taxon>
        <taxon>Vibrionaceae</taxon>
        <taxon>Vibrio</taxon>
    </lineage>
</organism>
<dbReference type="SMART" id="SM00028">
    <property type="entry name" value="TPR"/>
    <property type="match status" value="4"/>
</dbReference>
<dbReference type="AlphaFoldDB" id="A0A223MW40"/>
<dbReference type="InterPro" id="IPR011990">
    <property type="entry name" value="TPR-like_helical_dom_sf"/>
</dbReference>
<keyword evidence="5" id="KW-1185">Reference proteome</keyword>
<evidence type="ECO:0000313" key="5">
    <source>
        <dbReference type="Proteomes" id="UP000215148"/>
    </source>
</evidence>
<evidence type="ECO:0000313" key="4">
    <source>
        <dbReference type="EMBL" id="ASU21761.1"/>
    </source>
</evidence>
<keyword evidence="2" id="KW-0812">Transmembrane</keyword>
<evidence type="ECO:0000256" key="2">
    <source>
        <dbReference type="SAM" id="Phobius"/>
    </source>
</evidence>
<dbReference type="RefSeq" id="WP_094499780.1">
    <property type="nucleotide sequence ID" value="NZ_CAWNHI010000001.1"/>
</dbReference>
<reference evidence="4 5" key="1">
    <citation type="submission" date="2017-08" db="EMBL/GenBank/DDBJ databases">
        <title>The Vibrio qinghaiensis sp.-Q67 is a luminous bacteria isolated firstly from Qinghai lake, Qinghai province, China, which has been proved to be very sensitive to detect environmental and food pollutants. Therefore, complete genome analysis of V. qinghaiensis sp.-Q67 highlights the potential application of this strain on detection of hazards in the contaminated environments.</title>
        <authorList>
            <person name="Gong L."/>
        </authorList>
    </citation>
    <scope>NUCLEOTIDE SEQUENCE [LARGE SCALE GENOMIC DNA]</scope>
    <source>
        <strain evidence="4 5">Q67</strain>
    </source>
</reference>
<keyword evidence="1" id="KW-0802">TPR repeat</keyword>
<gene>
    <name evidence="4" type="ORF">CCZ37_03760</name>
</gene>
<dbReference type="Pfam" id="PF13424">
    <property type="entry name" value="TPR_12"/>
    <property type="match status" value="1"/>
</dbReference>
<sequence>MINVRWTLLLSLTLALFSLASQATIYSSPMLNEANGLIDISPNQAKSLATEYLAERKLAEKAEKSSSVMARDESDSLIRTPGSSIDALKILAKAEFQLHNMDAALAALKLAEQLTQHYQLPYLAIDVQILKTRLIWLNNNDASTARQALRAISIQYDAIKNADQLAKGLDYKITLLKAEIASKANDIELANKLFADLKPYIDSISSPKTVIEYQIIIGEHFLTHGFYNRALSELLVAYWGAIENNSSALLAKTNTLLAQLFFERKVLDKALEHLSQAADFYDGYNKSPALANVLQRMGDVYYQQGKYNLALVHYFNVIDHETSRNDLEKVIEVRISLAATYLHLYNYPLTDQYLTRAEDLLELKDYPRLKAQAYLLHSGLAFHQNQADVVISNAQHALSVAKTMQDDEIEEHAYRLLAFGYEQNGQYAQALENIKRSNALSKIRQEKLNQISEDAFRQQKEFVEQTLHLVGQEKALIKTQEEYNKFKKIAFILFIISIILFLLLLRRGYLLQLQNEEIDELNSTLFTHSRSRLRNLRMLNAKLPSALQKSSRHFEQWYIGELIHEPLSDRLRFVMIDIPFLRNMYLEHGYSAGLELERQFGQFLKSKINEPNRIYHFSDSNLLYIEPSSDRDTPPEITFDQIQAWIEEFQPERRLNRTIRMGIADYPFLPRAYMAINDKELLDILLMATNTARELSIRDEESHWVYLKAIDNAPAASFASSNIRKSCKHAINQGLIKVHSSYKNEESIKKLLKDG</sequence>
<dbReference type="Proteomes" id="UP000215148">
    <property type="component" value="Chromosome 1"/>
</dbReference>
<protein>
    <submittedName>
        <fullName evidence="4">Uncharacterized protein</fullName>
    </submittedName>
</protein>
<dbReference type="InterPro" id="IPR019734">
    <property type="entry name" value="TPR_rpt"/>
</dbReference>
<accession>A0A223MW40</accession>
<dbReference type="PROSITE" id="PS50005">
    <property type="entry name" value="TPR"/>
    <property type="match status" value="1"/>
</dbReference>
<keyword evidence="3" id="KW-0732">Signal</keyword>
<dbReference type="InterPro" id="IPR043128">
    <property type="entry name" value="Rev_trsase/Diguanyl_cyclase"/>
</dbReference>
<evidence type="ECO:0000256" key="3">
    <source>
        <dbReference type="SAM" id="SignalP"/>
    </source>
</evidence>
<feature type="transmembrane region" description="Helical" evidence="2">
    <location>
        <begin position="489"/>
        <end position="505"/>
    </location>
</feature>
<keyword evidence="2" id="KW-0472">Membrane</keyword>
<dbReference type="SUPFAM" id="SSF48452">
    <property type="entry name" value="TPR-like"/>
    <property type="match status" value="2"/>
</dbReference>
<dbReference type="EMBL" id="CP022741">
    <property type="protein sequence ID" value="ASU21761.1"/>
    <property type="molecule type" value="Genomic_DNA"/>
</dbReference>
<name>A0A223MW40_9VIBR</name>
<feature type="repeat" description="TPR" evidence="1">
    <location>
        <begin position="291"/>
        <end position="324"/>
    </location>
</feature>
<dbReference type="Gene3D" id="3.30.70.270">
    <property type="match status" value="1"/>
</dbReference>
<dbReference type="KEGG" id="vqi:CCZ37_03760"/>
<evidence type="ECO:0000256" key="1">
    <source>
        <dbReference type="PROSITE-ProRule" id="PRU00339"/>
    </source>
</evidence>
<feature type="chain" id="PRO_5012488453" evidence="3">
    <location>
        <begin position="24"/>
        <end position="755"/>
    </location>
</feature>
<proteinExistence type="predicted"/>
<keyword evidence="2" id="KW-1133">Transmembrane helix</keyword>
<feature type="signal peptide" evidence="3">
    <location>
        <begin position="1"/>
        <end position="23"/>
    </location>
</feature>
<dbReference type="Gene3D" id="1.25.40.10">
    <property type="entry name" value="Tetratricopeptide repeat domain"/>
    <property type="match status" value="2"/>
</dbReference>